<dbReference type="Proteomes" id="UP000606172">
    <property type="component" value="Unassembled WGS sequence"/>
</dbReference>
<proteinExistence type="predicted"/>
<reference evidence="2" key="1">
    <citation type="submission" date="2021-01" db="EMBL/GenBank/DDBJ databases">
        <title>Whole genome shotgun sequence of Sinosporangium siamense NBRC 109515.</title>
        <authorList>
            <person name="Komaki H."/>
            <person name="Tamura T."/>
        </authorList>
    </citation>
    <scope>NUCLEOTIDE SEQUENCE</scope>
    <source>
        <strain evidence="2">NBRC 109515</strain>
    </source>
</reference>
<feature type="region of interest" description="Disordered" evidence="1">
    <location>
        <begin position="47"/>
        <end position="77"/>
    </location>
</feature>
<dbReference type="EMBL" id="BOOW01000029">
    <property type="protein sequence ID" value="GII94425.1"/>
    <property type="molecule type" value="Genomic_DNA"/>
</dbReference>
<evidence type="ECO:0000256" key="1">
    <source>
        <dbReference type="SAM" id="MobiDB-lite"/>
    </source>
</evidence>
<sequence>MYQNYLDTQAGWEQEWRSASFGSEYLTWLTTSELRRLGEEIHQPVRKWEAHGRAAQESGDTRGPRARRSAPVPIPVPDVNHRERRAALWTLRYI</sequence>
<evidence type="ECO:0000313" key="2">
    <source>
        <dbReference type="EMBL" id="GII94425.1"/>
    </source>
</evidence>
<accession>A0A919V6U0</accession>
<comment type="caution">
    <text evidence="2">The sequence shown here is derived from an EMBL/GenBank/DDBJ whole genome shotgun (WGS) entry which is preliminary data.</text>
</comment>
<feature type="compositionally biased region" description="Basic and acidic residues" evidence="1">
    <location>
        <begin position="47"/>
        <end position="63"/>
    </location>
</feature>
<gene>
    <name evidence="2" type="ORF">Ssi02_46560</name>
</gene>
<protein>
    <submittedName>
        <fullName evidence="2">Uncharacterized protein</fullName>
    </submittedName>
</protein>
<dbReference type="AlphaFoldDB" id="A0A919V6U0"/>
<organism evidence="2 3">
    <name type="scientific">Sinosporangium siamense</name>
    <dbReference type="NCBI Taxonomy" id="1367973"/>
    <lineage>
        <taxon>Bacteria</taxon>
        <taxon>Bacillati</taxon>
        <taxon>Actinomycetota</taxon>
        <taxon>Actinomycetes</taxon>
        <taxon>Streptosporangiales</taxon>
        <taxon>Streptosporangiaceae</taxon>
        <taxon>Sinosporangium</taxon>
    </lineage>
</organism>
<keyword evidence="3" id="KW-1185">Reference proteome</keyword>
<name>A0A919V6U0_9ACTN</name>
<evidence type="ECO:0000313" key="3">
    <source>
        <dbReference type="Proteomes" id="UP000606172"/>
    </source>
</evidence>